<sequence>MFTSEDKAVRMELLQGLPEYIDYLDKRVVSDKIYPALSTGFTDTEPAIREQTVKAVLSVAPKLYDRQLNSDLLRQLAITQNDSQQEIRANTTILLGKLAPLFSQNTRVAVLVTAFGRALKDPFVPSRLAALMALASTAEYFGAQETCGKIIGTVAPALIDKDKTVRHEATKAMEVFMKKVNEYITSLEKEDEEDGQQGSAGQSSWGGWTATIAAGLSSKLAASAKTGSEPPSTNISRTATPSRFELKPATVNKPAVPKTNNDDSWSVDADSWNENDDIDFGEDDEPVKTAPVGKPLKVTPLATKRPSAFGTTSFGGSNNTSSTSNNPRAVAPRKIASRPVAARKIPEKKPPVEDEDGWGDEWGEI</sequence>
<accession>A0ACB6UYZ0</accession>
<evidence type="ECO:0000313" key="1">
    <source>
        <dbReference type="EMBL" id="KAF5093075.1"/>
    </source>
</evidence>
<proteinExistence type="predicted"/>
<gene>
    <name evidence="1" type="ORF">D0Z00_004259</name>
</gene>
<dbReference type="EMBL" id="QVQA01000283">
    <property type="protein sequence ID" value="KAF5093075.1"/>
    <property type="molecule type" value="Genomic_DNA"/>
</dbReference>
<reference evidence="1 2" key="1">
    <citation type="journal article" date="2020" name="Front. Microbiol.">
        <title>Phenotypic and Genetic Characterization of the Cheese Ripening Yeast Geotrichum candidum.</title>
        <authorList>
            <person name="Perkins V."/>
            <person name="Vignola S."/>
            <person name="Lessard M.H."/>
            <person name="Plante P.L."/>
            <person name="Corbeil J."/>
            <person name="Dugat-Bony E."/>
            <person name="Frenette M."/>
            <person name="Labrie S."/>
        </authorList>
    </citation>
    <scope>NUCLEOTIDE SEQUENCE [LARGE SCALE GENOMIC DNA]</scope>
    <source>
        <strain evidence="1 2">LMA-1147</strain>
    </source>
</reference>
<name>A0ACB6UYZ0_9ASCO</name>
<protein>
    <submittedName>
        <fullName evidence="1">Uncharacterized protein</fullName>
    </submittedName>
</protein>
<keyword evidence="2" id="KW-1185">Reference proteome</keyword>
<evidence type="ECO:0000313" key="2">
    <source>
        <dbReference type="Proteomes" id="UP000744676"/>
    </source>
</evidence>
<dbReference type="Proteomes" id="UP000744676">
    <property type="component" value="Unassembled WGS sequence"/>
</dbReference>
<organism evidence="1 2">
    <name type="scientific">Geotrichum galactomycetum</name>
    <dbReference type="NCBI Taxonomy" id="27317"/>
    <lineage>
        <taxon>Eukaryota</taxon>
        <taxon>Fungi</taxon>
        <taxon>Dikarya</taxon>
        <taxon>Ascomycota</taxon>
        <taxon>Saccharomycotina</taxon>
        <taxon>Dipodascomycetes</taxon>
        <taxon>Dipodascales</taxon>
        <taxon>Dipodascaceae</taxon>
        <taxon>Geotrichum</taxon>
    </lineage>
</organism>
<comment type="caution">
    <text evidence="1">The sequence shown here is derived from an EMBL/GenBank/DDBJ whole genome shotgun (WGS) entry which is preliminary data.</text>
</comment>